<evidence type="ECO:0000313" key="7">
    <source>
        <dbReference type="Proteomes" id="UP000433089"/>
    </source>
</evidence>
<dbReference type="AlphaFoldDB" id="A0A653LZQ2"/>
<dbReference type="InterPro" id="IPR003439">
    <property type="entry name" value="ABC_transporter-like_ATP-bd"/>
</dbReference>
<dbReference type="SUPFAM" id="SSF52540">
    <property type="entry name" value="P-loop containing nucleoside triphosphate hydrolases"/>
    <property type="match status" value="1"/>
</dbReference>
<evidence type="ECO:0000313" key="6">
    <source>
        <dbReference type="EMBL" id="VXA97403.1"/>
    </source>
</evidence>
<dbReference type="Proteomes" id="UP000433089">
    <property type="component" value="Unassembled WGS sequence"/>
</dbReference>
<evidence type="ECO:0000259" key="5">
    <source>
        <dbReference type="PROSITE" id="PS50893"/>
    </source>
</evidence>
<dbReference type="InterPro" id="IPR027417">
    <property type="entry name" value="P-loop_NTPase"/>
</dbReference>
<keyword evidence="4 6" id="KW-0067">ATP-binding</keyword>
<dbReference type="Gene3D" id="3.40.50.300">
    <property type="entry name" value="P-loop containing nucleotide triphosphate hydrolases"/>
    <property type="match status" value="1"/>
</dbReference>
<dbReference type="GO" id="GO:0005524">
    <property type="term" value="F:ATP binding"/>
    <property type="evidence" value="ECO:0007669"/>
    <property type="project" value="UniProtKB-KW"/>
</dbReference>
<reference evidence="6 7" key="1">
    <citation type="submission" date="2019-10" db="EMBL/GenBank/DDBJ databases">
        <authorList>
            <person name="Karimi E."/>
        </authorList>
    </citation>
    <scope>NUCLEOTIDE SEQUENCE [LARGE SCALE GENOMIC DNA]</scope>
    <source>
        <strain evidence="6">Bacillus sp. 348</strain>
    </source>
</reference>
<dbReference type="InterPro" id="IPR017871">
    <property type="entry name" value="ABC_transporter-like_CS"/>
</dbReference>
<dbReference type="InterPro" id="IPR003593">
    <property type="entry name" value="AAA+_ATPase"/>
</dbReference>
<dbReference type="PANTHER" id="PTHR43335">
    <property type="entry name" value="ABC TRANSPORTER, ATP-BINDING PROTEIN"/>
    <property type="match status" value="1"/>
</dbReference>
<keyword evidence="3" id="KW-0547">Nucleotide-binding</keyword>
<evidence type="ECO:0000256" key="2">
    <source>
        <dbReference type="ARBA" id="ARBA00022448"/>
    </source>
</evidence>
<feature type="domain" description="ABC transporter" evidence="5">
    <location>
        <begin position="6"/>
        <end position="234"/>
    </location>
</feature>
<protein>
    <submittedName>
        <fullName evidence="6">Putative ABC transporter (ATP-binding subunit)</fullName>
    </submittedName>
</protein>
<proteinExistence type="inferred from homology"/>
<gene>
    <name evidence="6" type="primary">ydbJ</name>
    <name evidence="6" type="ORF">BACI348_20016</name>
</gene>
<dbReference type="EMBL" id="CABWLH010000007">
    <property type="protein sequence ID" value="VXA97403.1"/>
    <property type="molecule type" value="Genomic_DNA"/>
</dbReference>
<evidence type="ECO:0000256" key="1">
    <source>
        <dbReference type="ARBA" id="ARBA00005417"/>
    </source>
</evidence>
<evidence type="ECO:0000256" key="4">
    <source>
        <dbReference type="ARBA" id="ARBA00022840"/>
    </source>
</evidence>
<dbReference type="PANTHER" id="PTHR43335:SF4">
    <property type="entry name" value="ABC TRANSPORTER, ATP-BINDING PROTEIN"/>
    <property type="match status" value="1"/>
</dbReference>
<organism evidence="6 7">
    <name type="scientific">Bacillus altitudinis</name>
    <dbReference type="NCBI Taxonomy" id="293387"/>
    <lineage>
        <taxon>Bacteria</taxon>
        <taxon>Bacillati</taxon>
        <taxon>Bacillota</taxon>
        <taxon>Bacilli</taxon>
        <taxon>Bacillales</taxon>
        <taxon>Bacillaceae</taxon>
        <taxon>Bacillus</taxon>
    </lineage>
</organism>
<sequence length="308" mass="35141">MQSAVLHIENVDKQIGRHQILQHISMDIRQGEIVGLLGPNGSGKTTLIRLIVGLMKKNNGRIIINGYSQDDDHLKTMSSVGAIIENPEFYSYLTGFENLELYASMHDGVSEERIFEVVKRVRLEHAIHQKVKTYSLGMKQRLGIAQAILHKPNLLILDEPTNGLDPAGMKEFREHLQMLVQEEGVSVLFATHLLHEVEELCDRMIIIQKGQIKANTNLRDMEGKEQVLMNIQPVEKAVSWLETQGYTYEQREQHVLVQLKKDRVPELNKQLVLAEFDVLEMTPQKQSIEEAFMKWTEGGTEDASTHQE</sequence>
<dbReference type="PROSITE" id="PS50893">
    <property type="entry name" value="ABC_TRANSPORTER_2"/>
    <property type="match status" value="1"/>
</dbReference>
<evidence type="ECO:0000256" key="3">
    <source>
        <dbReference type="ARBA" id="ARBA00022741"/>
    </source>
</evidence>
<accession>A0A653LZQ2</accession>
<dbReference type="Pfam" id="PF00005">
    <property type="entry name" value="ABC_tran"/>
    <property type="match status" value="1"/>
</dbReference>
<dbReference type="SMART" id="SM00382">
    <property type="entry name" value="AAA"/>
    <property type="match status" value="1"/>
</dbReference>
<dbReference type="PROSITE" id="PS00211">
    <property type="entry name" value="ABC_TRANSPORTER_1"/>
    <property type="match status" value="1"/>
</dbReference>
<dbReference type="GO" id="GO:0016887">
    <property type="term" value="F:ATP hydrolysis activity"/>
    <property type="evidence" value="ECO:0007669"/>
    <property type="project" value="InterPro"/>
</dbReference>
<keyword evidence="2" id="KW-0813">Transport</keyword>
<dbReference type="RefSeq" id="WP_159159394.1">
    <property type="nucleotide sequence ID" value="NZ_LR732831.1"/>
</dbReference>
<comment type="similarity">
    <text evidence="1">Belongs to the ABC transporter superfamily.</text>
</comment>
<name>A0A653LZQ2_BACAB</name>